<dbReference type="STRING" id="4846.A0A367KXF5"/>
<keyword evidence="3" id="KW-1185">Reference proteome</keyword>
<sequence length="167" mass="18846">MASKGTEKTLQKLRESVNGGNYYEAHQMYRTVARRYNKQHKYGDTIHLLHDGAVLLLQHKQNGSGSDLANYMLDTYKLAQLPVDETSLDRIVEILNLFPSNEVGRKTFINNAIRFTDIVLEKKYSQAEEHLLLGTDHSAGLLGTQAYEWATEENSSSKGIYLARAAL</sequence>
<proteinExistence type="inferred from homology"/>
<reference evidence="2 3" key="1">
    <citation type="journal article" date="2018" name="G3 (Bethesda)">
        <title>Phylogenetic and Phylogenomic Definition of Rhizopus Species.</title>
        <authorList>
            <person name="Gryganskyi A.P."/>
            <person name="Golan J."/>
            <person name="Dolatabadi S."/>
            <person name="Mondo S."/>
            <person name="Robb S."/>
            <person name="Idnurm A."/>
            <person name="Muszewska A."/>
            <person name="Steczkiewicz K."/>
            <person name="Masonjones S."/>
            <person name="Liao H.L."/>
            <person name="Gajdeczka M.T."/>
            <person name="Anike F."/>
            <person name="Vuek A."/>
            <person name="Anishchenko I.M."/>
            <person name="Voigt K."/>
            <person name="de Hoog G.S."/>
            <person name="Smith M.E."/>
            <person name="Heitman J."/>
            <person name="Vilgalys R."/>
            <person name="Stajich J.E."/>
        </authorList>
    </citation>
    <scope>NUCLEOTIDE SEQUENCE [LARGE SCALE GENOMIC DNA]</scope>
    <source>
        <strain evidence="2 3">LSU 92-RS-03</strain>
    </source>
</reference>
<evidence type="ECO:0000313" key="3">
    <source>
        <dbReference type="Proteomes" id="UP000253551"/>
    </source>
</evidence>
<comment type="similarity">
    <text evidence="1">Belongs to the GET4 family.</text>
</comment>
<gene>
    <name evidence="2" type="ORF">CU098_001255</name>
</gene>
<feature type="non-terminal residue" evidence="2">
    <location>
        <position position="167"/>
    </location>
</feature>
<dbReference type="Pfam" id="PF04190">
    <property type="entry name" value="GET4"/>
    <property type="match status" value="2"/>
</dbReference>
<evidence type="ECO:0000256" key="1">
    <source>
        <dbReference type="ARBA" id="ARBA00005351"/>
    </source>
</evidence>
<dbReference type="GO" id="GO:0005829">
    <property type="term" value="C:cytosol"/>
    <property type="evidence" value="ECO:0007669"/>
    <property type="project" value="TreeGrafter"/>
</dbReference>
<name>A0A367KXF5_RHIST</name>
<dbReference type="InterPro" id="IPR007317">
    <property type="entry name" value="GET4"/>
</dbReference>
<dbReference type="PANTHER" id="PTHR12875:SF0">
    <property type="entry name" value="GOLGI TO ER TRAFFIC PROTEIN 4 HOMOLOG"/>
    <property type="match status" value="1"/>
</dbReference>
<accession>A0A367KXF5</accession>
<organism evidence="2 3">
    <name type="scientific">Rhizopus stolonifer</name>
    <name type="common">Rhizopus nigricans</name>
    <dbReference type="NCBI Taxonomy" id="4846"/>
    <lineage>
        <taxon>Eukaryota</taxon>
        <taxon>Fungi</taxon>
        <taxon>Fungi incertae sedis</taxon>
        <taxon>Mucoromycota</taxon>
        <taxon>Mucoromycotina</taxon>
        <taxon>Mucoromycetes</taxon>
        <taxon>Mucorales</taxon>
        <taxon>Mucorineae</taxon>
        <taxon>Rhizopodaceae</taxon>
        <taxon>Rhizopus</taxon>
    </lineage>
</organism>
<evidence type="ECO:0000313" key="2">
    <source>
        <dbReference type="EMBL" id="RCI06552.1"/>
    </source>
</evidence>
<dbReference type="InterPro" id="IPR011990">
    <property type="entry name" value="TPR-like_helical_dom_sf"/>
</dbReference>
<comment type="caution">
    <text evidence="2">The sequence shown here is derived from an EMBL/GenBank/DDBJ whole genome shotgun (WGS) entry which is preliminary data.</text>
</comment>
<dbReference type="Gene3D" id="1.25.40.10">
    <property type="entry name" value="Tetratricopeptide repeat domain"/>
    <property type="match status" value="2"/>
</dbReference>
<dbReference type="AlphaFoldDB" id="A0A367KXF5"/>
<evidence type="ECO:0008006" key="4">
    <source>
        <dbReference type="Google" id="ProtNLM"/>
    </source>
</evidence>
<dbReference type="EMBL" id="PJQM01000129">
    <property type="protein sequence ID" value="RCI06552.1"/>
    <property type="molecule type" value="Genomic_DNA"/>
</dbReference>
<protein>
    <recommendedName>
        <fullName evidence="4">Golgi to ER traffic protein 4</fullName>
    </recommendedName>
</protein>
<dbReference type="GO" id="GO:0045048">
    <property type="term" value="P:protein insertion into ER membrane"/>
    <property type="evidence" value="ECO:0007669"/>
    <property type="project" value="InterPro"/>
</dbReference>
<dbReference type="PANTHER" id="PTHR12875">
    <property type="entry name" value="GOLGI TO ER TRAFFIC PROTEIN 4 HOMOLOG"/>
    <property type="match status" value="1"/>
</dbReference>
<dbReference type="OrthoDB" id="10252405at2759"/>
<dbReference type="Proteomes" id="UP000253551">
    <property type="component" value="Unassembled WGS sequence"/>
</dbReference>